<dbReference type="EMBL" id="APAU02000058">
    <property type="protein sequence ID" value="EUB58641.1"/>
    <property type="molecule type" value="Genomic_DNA"/>
</dbReference>
<dbReference type="GO" id="GO:0004527">
    <property type="term" value="F:exonuclease activity"/>
    <property type="evidence" value="ECO:0007669"/>
    <property type="project" value="UniProtKB-KW"/>
</dbReference>
<dbReference type="KEGG" id="egl:EGR_06524"/>
<feature type="signal peptide" evidence="14">
    <location>
        <begin position="1"/>
        <end position="18"/>
    </location>
</feature>
<feature type="region of interest" description="Disordered" evidence="12">
    <location>
        <begin position="85"/>
        <end position="131"/>
    </location>
</feature>
<keyword evidence="7 11" id="KW-0067">ATP-binding</keyword>
<evidence type="ECO:0000256" key="10">
    <source>
        <dbReference type="ARBA" id="ARBA00058016"/>
    </source>
</evidence>
<keyword evidence="6" id="KW-0269">Exonuclease</keyword>
<dbReference type="SMART" id="SM00449">
    <property type="entry name" value="SPRY"/>
    <property type="match status" value="1"/>
</dbReference>
<feature type="compositionally biased region" description="Polar residues" evidence="12">
    <location>
        <begin position="29"/>
        <end position="43"/>
    </location>
</feature>
<keyword evidence="13" id="KW-0812">Transmembrane</keyword>
<comment type="domain">
    <text evidence="11">The helicase domain is involved in the stimulation of RELA transcriptional activity.</text>
</comment>
<comment type="function">
    <text evidence="10">Acts as an ATP-dependent RNA helicase, able to unwind both RNA-RNA and RNA-DNA duplexes. Possesses 5' single-stranded RNA overhang nuclease activity.</text>
</comment>
<dbReference type="SMART" id="SM00487">
    <property type="entry name" value="DEXDc"/>
    <property type="match status" value="1"/>
</dbReference>
<dbReference type="SMART" id="SM00490">
    <property type="entry name" value="HELICc"/>
    <property type="match status" value="1"/>
</dbReference>
<evidence type="ECO:0000256" key="3">
    <source>
        <dbReference type="ARBA" id="ARBA00022741"/>
    </source>
</evidence>
<comment type="caution">
    <text evidence="18">The sequence shown here is derived from an EMBL/GenBank/DDBJ whole genome shotgun (WGS) entry which is preliminary data.</text>
</comment>
<organism evidence="18 19">
    <name type="scientific">Echinococcus granulosus</name>
    <name type="common">Hydatid tapeworm</name>
    <dbReference type="NCBI Taxonomy" id="6210"/>
    <lineage>
        <taxon>Eukaryota</taxon>
        <taxon>Metazoa</taxon>
        <taxon>Spiralia</taxon>
        <taxon>Lophotrochozoa</taxon>
        <taxon>Platyhelminthes</taxon>
        <taxon>Cestoda</taxon>
        <taxon>Eucestoda</taxon>
        <taxon>Cyclophyllidea</taxon>
        <taxon>Taeniidae</taxon>
        <taxon>Echinococcus</taxon>
        <taxon>Echinococcus granulosus group</taxon>
    </lineage>
</organism>
<dbReference type="Pfam" id="PF00271">
    <property type="entry name" value="Helicase_C"/>
    <property type="match status" value="1"/>
</dbReference>
<name>W6UCZ3_ECHGR</name>
<keyword evidence="4 11" id="KW-0378">Hydrolase</keyword>
<dbReference type="Proteomes" id="UP000019149">
    <property type="component" value="Unassembled WGS sequence"/>
</dbReference>
<dbReference type="CTD" id="36342239"/>
<feature type="compositionally biased region" description="Pro residues" evidence="12">
    <location>
        <begin position="96"/>
        <end position="126"/>
    </location>
</feature>
<protein>
    <recommendedName>
        <fullName evidence="11">ATP-dependent RNA helicase</fullName>
        <ecNumber evidence="11">3.6.4.13</ecNumber>
    </recommendedName>
</protein>
<dbReference type="FunFam" id="3.40.50.300:FF:000716">
    <property type="entry name" value="ATP-dependent RNA helicase DDX1"/>
    <property type="match status" value="1"/>
</dbReference>
<evidence type="ECO:0000256" key="9">
    <source>
        <dbReference type="ARBA" id="ARBA00047984"/>
    </source>
</evidence>
<evidence type="ECO:0000256" key="12">
    <source>
        <dbReference type="SAM" id="MobiDB-lite"/>
    </source>
</evidence>
<evidence type="ECO:0000256" key="11">
    <source>
        <dbReference type="RuleBase" id="RU365068"/>
    </source>
</evidence>
<evidence type="ECO:0000313" key="18">
    <source>
        <dbReference type="EMBL" id="EUB58641.1"/>
    </source>
</evidence>
<dbReference type="GO" id="GO:0003724">
    <property type="term" value="F:RNA helicase activity"/>
    <property type="evidence" value="ECO:0007669"/>
    <property type="project" value="UniProtKB-EC"/>
</dbReference>
<feature type="domain" description="B30.2/SPRY" evidence="15">
    <location>
        <begin position="422"/>
        <end position="600"/>
    </location>
</feature>
<dbReference type="CDD" id="cd12873">
    <property type="entry name" value="SPRY_DDX1"/>
    <property type="match status" value="1"/>
</dbReference>
<keyword evidence="5 11" id="KW-0347">Helicase</keyword>
<evidence type="ECO:0000256" key="1">
    <source>
        <dbReference type="ARBA" id="ARBA00008765"/>
    </source>
</evidence>
<dbReference type="RefSeq" id="XP_024349837.1">
    <property type="nucleotide sequence ID" value="XM_024495773.1"/>
</dbReference>
<dbReference type="OMA" id="KRQQVKF"/>
<keyword evidence="8 11" id="KW-0694">RNA-binding</keyword>
<dbReference type="InterPro" id="IPR011545">
    <property type="entry name" value="DEAD/DEAH_box_helicase_dom"/>
</dbReference>
<dbReference type="InterPro" id="IPR027417">
    <property type="entry name" value="P-loop_NTPase"/>
</dbReference>
<dbReference type="Gene3D" id="3.40.50.300">
    <property type="entry name" value="P-loop containing nucleotide triphosphate hydrolases"/>
    <property type="match status" value="3"/>
</dbReference>
<dbReference type="Gene3D" id="2.60.120.920">
    <property type="match status" value="1"/>
</dbReference>
<proteinExistence type="inferred from homology"/>
<keyword evidence="19" id="KW-1185">Reference proteome</keyword>
<evidence type="ECO:0000256" key="7">
    <source>
        <dbReference type="ARBA" id="ARBA00022840"/>
    </source>
</evidence>
<keyword evidence="3 11" id="KW-0547">Nucleotide-binding</keyword>
<evidence type="ECO:0000259" key="17">
    <source>
        <dbReference type="PROSITE" id="PS51194"/>
    </source>
</evidence>
<evidence type="ECO:0000256" key="6">
    <source>
        <dbReference type="ARBA" id="ARBA00022839"/>
    </source>
</evidence>
<dbReference type="FunFam" id="3.40.50.300:FF:000708">
    <property type="entry name" value="ATP-dependent RNA helicase DDX1"/>
    <property type="match status" value="1"/>
</dbReference>
<dbReference type="GeneID" id="36342239"/>
<accession>W6UCZ3</accession>
<comment type="catalytic activity">
    <reaction evidence="9 11">
        <text>ATP + H2O = ADP + phosphate + H(+)</text>
        <dbReference type="Rhea" id="RHEA:13065"/>
        <dbReference type="ChEBI" id="CHEBI:15377"/>
        <dbReference type="ChEBI" id="CHEBI:15378"/>
        <dbReference type="ChEBI" id="CHEBI:30616"/>
        <dbReference type="ChEBI" id="CHEBI:43474"/>
        <dbReference type="ChEBI" id="CHEBI:456216"/>
        <dbReference type="EC" id="3.6.4.13"/>
    </reaction>
</comment>
<dbReference type="InterPro" id="IPR043136">
    <property type="entry name" value="B30.2/SPRY_sf"/>
</dbReference>
<dbReference type="CDD" id="cd18787">
    <property type="entry name" value="SF2_C_DEAD"/>
    <property type="match status" value="1"/>
</dbReference>
<evidence type="ECO:0000259" key="15">
    <source>
        <dbReference type="PROSITE" id="PS50188"/>
    </source>
</evidence>
<evidence type="ECO:0000259" key="16">
    <source>
        <dbReference type="PROSITE" id="PS51192"/>
    </source>
</evidence>
<gene>
    <name evidence="18" type="ORF">EGR_06524</name>
</gene>
<dbReference type="PROSITE" id="PS50188">
    <property type="entry name" value="B302_SPRY"/>
    <property type="match status" value="1"/>
</dbReference>
<dbReference type="SUPFAM" id="SSF49899">
    <property type="entry name" value="Concanavalin A-like lectins/glucanases"/>
    <property type="match status" value="1"/>
</dbReference>
<evidence type="ECO:0000256" key="14">
    <source>
        <dbReference type="SAM" id="SignalP"/>
    </source>
</evidence>
<dbReference type="InterPro" id="IPR001650">
    <property type="entry name" value="Helicase_C-like"/>
</dbReference>
<dbReference type="InterPro" id="IPR014001">
    <property type="entry name" value="Helicase_ATP-bd"/>
</dbReference>
<evidence type="ECO:0000256" key="8">
    <source>
        <dbReference type="ARBA" id="ARBA00022884"/>
    </source>
</evidence>
<comment type="similarity">
    <text evidence="1">Belongs to the DEAD box helicase family. DDX1 subfamily.</text>
</comment>
<dbReference type="STRING" id="6210.W6UCZ3"/>
<dbReference type="GO" id="GO:0005524">
    <property type="term" value="F:ATP binding"/>
    <property type="evidence" value="ECO:0007669"/>
    <property type="project" value="UniProtKB-UniRule"/>
</dbReference>
<dbReference type="SUPFAM" id="SSF52540">
    <property type="entry name" value="P-loop containing nucleoside triphosphate hydrolases"/>
    <property type="match status" value="2"/>
</dbReference>
<dbReference type="InterPro" id="IPR003877">
    <property type="entry name" value="SPRY_dom"/>
</dbReference>
<dbReference type="PANTHER" id="PTHR24031">
    <property type="entry name" value="RNA HELICASE"/>
    <property type="match status" value="1"/>
</dbReference>
<feature type="transmembrane region" description="Helical" evidence="13">
    <location>
        <begin position="54"/>
        <end position="76"/>
    </location>
</feature>
<dbReference type="OrthoDB" id="1735at2759"/>
<dbReference type="PROSITE" id="PS51194">
    <property type="entry name" value="HELICASE_CTER"/>
    <property type="match status" value="1"/>
</dbReference>
<feature type="region of interest" description="Disordered" evidence="12">
    <location>
        <begin position="24"/>
        <end position="43"/>
    </location>
</feature>
<comment type="function">
    <text evidence="11">RNA helicase.</text>
</comment>
<dbReference type="Pfam" id="PF00622">
    <property type="entry name" value="SPRY"/>
    <property type="match status" value="1"/>
</dbReference>
<dbReference type="FunFam" id="3.40.50.300:FF:000652">
    <property type="entry name" value="ATP-dependent RNA helicase DDX1"/>
    <property type="match status" value="1"/>
</dbReference>
<dbReference type="Pfam" id="PF00270">
    <property type="entry name" value="DEAD"/>
    <property type="match status" value="2"/>
</dbReference>
<evidence type="ECO:0000313" key="19">
    <source>
        <dbReference type="Proteomes" id="UP000019149"/>
    </source>
</evidence>
<dbReference type="AlphaFoldDB" id="W6UCZ3"/>
<feature type="chain" id="PRO_5004881964" description="ATP-dependent RNA helicase" evidence="14">
    <location>
        <begin position="19"/>
        <end position="1094"/>
    </location>
</feature>
<sequence length="1094" mass="120979">MGVWFLTLLLLLIASVYGVYSSKGRPGTRSPSHNSKASVSGPITSSGLYRGPWVAGYIFGALVVVASIGLLVYFCCLHRRGKQSPSAVDEVQDVPSTPPPPPPNFANAPPPYPASPPPGIQPPPYPAVTAPAPTAPYPAPTNVALGSSLTDFKSFYDPPETSALVYHEPPELHRQKVGPRYYGSYALKIYPASSMRNLDLVFDKVHSGYDNFEGRLSFYPGDYASCCECGRSAQPELSDKWLRPNTVSSLPLLRQIPSALNVKVVSTLYYTQMSDLFEGFCGHRKSFRVERRWMVKLCADRLSDTPDHFLSEKSLAYNYCLPLYALQLGAERFDPHSQAPISSREHYIKWEQLSKLVEMGVLPELSKAVQEMDWILPTDIQSEAVPLILGGGDVLMAAETGSGKTGAFCLPVIQIVYETLKDLEGGKLTKKTPEGGIKVAKNVCLNVFDRTEAFAIDPNGLLCQSRDQFGWHGARATKGVRNHGKYYYEAKVTDDGLCRVGWSTALACHDIGTDTESFGFGGTGKKSHRRQFDDYGESFGLNDVLGCYLDLDSRTISWSKNGRRFPKAFDVPPHHVSAGLFPSVSLKNAELLFNFGETPFAFPPTGGFISINTAEEKNVVLSSYTGGKSQGSFKPNAKSPLALIVEPSRELAEQTYDQMIKFKKYLKDPSPRVTLIIGGTSARELTEEINKGVDIVVATPGRLEDMISTGALFLSNCRFFILDECDGLLSAGYEPMIQRLHALCPKVTPDGKRLQMVVCSATLHSFDVKKIANRLMHFPVWIDLKGQDSVPETVHHVVCPVDPHQDTSWRQLMSSSTHHIQTDGVHMKDRLNPNYETPELMSEAVKLLKGQYVVRAIEQQKMDRALIFCRTKLDCDNLEQYFITLGGGPSKSHGQFSCVCLHSDRNPAERKTNLQKFKNGDVNFLICTDVAARGIDITGLPYVINVTLPDEKQNYIHRIGRVGRAERMGLAISLVSTCKEKVWYHANCNSRGRGCFDTRLVSSGGCCIWYDEKQLLGEIEEHLGITIDTVSKDLQVPANEFDGKVVYGQKLKNIAPSYKGHTAVLKEALKELNVMEKRAQISFLNLRYGGAAKC</sequence>
<feature type="domain" description="Helicase ATP-binding" evidence="16">
    <location>
        <begin position="610"/>
        <end position="781"/>
    </location>
</feature>
<dbReference type="EC" id="3.6.4.13" evidence="11"/>
<keyword evidence="13" id="KW-1133">Transmembrane helix</keyword>
<dbReference type="GO" id="GO:0003723">
    <property type="term" value="F:RNA binding"/>
    <property type="evidence" value="ECO:0007669"/>
    <property type="project" value="UniProtKB-UniRule"/>
</dbReference>
<evidence type="ECO:0000256" key="5">
    <source>
        <dbReference type="ARBA" id="ARBA00022806"/>
    </source>
</evidence>
<dbReference type="FunFam" id="2.60.120.920:FF:000076">
    <property type="entry name" value="ATP-dependent RNA helicase DDX1"/>
    <property type="match status" value="1"/>
</dbReference>
<dbReference type="InterPro" id="IPR001870">
    <property type="entry name" value="B30.2/SPRY"/>
</dbReference>
<feature type="domain" description="Helicase C-terminal" evidence="17">
    <location>
        <begin position="840"/>
        <end position="1038"/>
    </location>
</feature>
<keyword evidence="2" id="KW-0540">Nuclease</keyword>
<keyword evidence="13" id="KW-0472">Membrane</keyword>
<keyword evidence="14" id="KW-0732">Signal</keyword>
<dbReference type="PROSITE" id="PS51192">
    <property type="entry name" value="HELICASE_ATP_BIND_1"/>
    <property type="match status" value="1"/>
</dbReference>
<reference evidence="18 19" key="1">
    <citation type="journal article" date="2013" name="Nat. Genet.">
        <title>The genome of the hydatid tapeworm Echinococcus granulosus.</title>
        <authorList>
            <person name="Zheng H."/>
            <person name="Zhang W."/>
            <person name="Zhang L."/>
            <person name="Zhang Z."/>
            <person name="Li J."/>
            <person name="Lu G."/>
            <person name="Zhu Y."/>
            <person name="Wang Y."/>
            <person name="Huang Y."/>
            <person name="Liu J."/>
            <person name="Kang H."/>
            <person name="Chen J."/>
            <person name="Wang L."/>
            <person name="Chen A."/>
            <person name="Yu S."/>
            <person name="Gao Z."/>
            <person name="Jin L."/>
            <person name="Gu W."/>
            <person name="Wang Z."/>
            <person name="Zhao L."/>
            <person name="Shi B."/>
            <person name="Wen H."/>
            <person name="Lin R."/>
            <person name="Jones M.K."/>
            <person name="Brejova B."/>
            <person name="Vinar T."/>
            <person name="Zhao G."/>
            <person name="McManus D.P."/>
            <person name="Chen Z."/>
            <person name="Zhou Y."/>
            <person name="Wang S."/>
        </authorList>
    </citation>
    <scope>NUCLEOTIDE SEQUENCE [LARGE SCALE GENOMIC DNA]</scope>
</reference>
<evidence type="ECO:0000256" key="2">
    <source>
        <dbReference type="ARBA" id="ARBA00022722"/>
    </source>
</evidence>
<evidence type="ECO:0000256" key="4">
    <source>
        <dbReference type="ARBA" id="ARBA00022801"/>
    </source>
</evidence>
<dbReference type="InterPro" id="IPR013320">
    <property type="entry name" value="ConA-like_dom_sf"/>
</dbReference>
<evidence type="ECO:0000256" key="13">
    <source>
        <dbReference type="SAM" id="Phobius"/>
    </source>
</evidence>